<dbReference type="AlphaFoldDB" id="A0A1I7GI07"/>
<evidence type="ECO:0000313" key="2">
    <source>
        <dbReference type="Proteomes" id="UP000198817"/>
    </source>
</evidence>
<accession>A0A1I7GI07</accession>
<dbReference type="Proteomes" id="UP000198817">
    <property type="component" value="Unassembled WGS sequence"/>
</dbReference>
<evidence type="ECO:0008006" key="3">
    <source>
        <dbReference type="Google" id="ProtNLM"/>
    </source>
</evidence>
<dbReference type="STRING" id="155865.SAMN05216515_10913"/>
<proteinExistence type="predicted"/>
<dbReference type="EMBL" id="FPBT01000007">
    <property type="protein sequence ID" value="SFU48058.1"/>
    <property type="molecule type" value="Genomic_DNA"/>
</dbReference>
<name>A0A1I7GI07_9FIRM</name>
<keyword evidence="2" id="KW-1185">Reference proteome</keyword>
<protein>
    <recommendedName>
        <fullName evidence="3">XRE family transcriptional regulator</fullName>
    </recommendedName>
</protein>
<gene>
    <name evidence="1" type="ORF">SAMN05216508_10713</name>
</gene>
<organism evidence="1 2">
    <name type="scientific">Eubacterium pyruvativorans</name>
    <dbReference type="NCBI Taxonomy" id="155865"/>
    <lineage>
        <taxon>Bacteria</taxon>
        <taxon>Bacillati</taxon>
        <taxon>Bacillota</taxon>
        <taxon>Clostridia</taxon>
        <taxon>Eubacteriales</taxon>
        <taxon>Eubacteriaceae</taxon>
        <taxon>Eubacterium</taxon>
    </lineage>
</organism>
<dbReference type="RefSeq" id="WP_090470769.1">
    <property type="nucleotide sequence ID" value="NZ_FOWF01000009.1"/>
</dbReference>
<sequence>MGHIPPKTTRELSQTLASARNRSDLDRYIGVLPEQVAGKTFSDYYNALPKVREIPAAELIRRAGIDRTYGYQILNGTRRNPGKDKILRFALAAALTPAETQRALEIAEAPVLYPRNRRDAILLFSLNRKLNVMDTNELLDQFGEEALG</sequence>
<evidence type="ECO:0000313" key="1">
    <source>
        <dbReference type="EMBL" id="SFU48058.1"/>
    </source>
</evidence>
<dbReference type="OrthoDB" id="2002608at2"/>
<reference evidence="1 2" key="1">
    <citation type="submission" date="2016-10" db="EMBL/GenBank/DDBJ databases">
        <authorList>
            <person name="de Groot N.N."/>
        </authorList>
    </citation>
    <scope>NUCLEOTIDE SEQUENCE [LARGE SCALE GENOMIC DNA]</scope>
    <source>
        <strain evidence="1 2">KHGC13</strain>
    </source>
</reference>